<organism evidence="2 3">
    <name type="scientific">Panicum miliaceum</name>
    <name type="common">Proso millet</name>
    <name type="synonym">Broomcorn millet</name>
    <dbReference type="NCBI Taxonomy" id="4540"/>
    <lineage>
        <taxon>Eukaryota</taxon>
        <taxon>Viridiplantae</taxon>
        <taxon>Streptophyta</taxon>
        <taxon>Embryophyta</taxon>
        <taxon>Tracheophyta</taxon>
        <taxon>Spermatophyta</taxon>
        <taxon>Magnoliopsida</taxon>
        <taxon>Liliopsida</taxon>
        <taxon>Poales</taxon>
        <taxon>Poaceae</taxon>
        <taxon>PACMAD clade</taxon>
        <taxon>Panicoideae</taxon>
        <taxon>Panicodae</taxon>
        <taxon>Paniceae</taxon>
        <taxon>Panicinae</taxon>
        <taxon>Panicum</taxon>
        <taxon>Panicum sect. Panicum</taxon>
    </lineage>
</organism>
<sequence length="144" mass="16477">MASEEHTTVCSAAARIPPDVIEEILLRLPISSLLRLRRVCKQWRDMISDPHFIKEHAYRAPKHLLLSLPTFHISTIPYPKTVNPCHATIIGEKWSPSTRAALHMDPDDHLFASCNGLLCFYKKFTLKLWISPDNWRIQAHALSA</sequence>
<dbReference type="PANTHER" id="PTHR31672">
    <property type="entry name" value="BNACNNG10540D PROTEIN"/>
    <property type="match status" value="1"/>
</dbReference>
<dbReference type="InterPro" id="IPR050796">
    <property type="entry name" value="SCF_F-box_component"/>
</dbReference>
<evidence type="ECO:0000313" key="3">
    <source>
        <dbReference type="Proteomes" id="UP000275267"/>
    </source>
</evidence>
<dbReference type="Gene3D" id="1.20.1280.50">
    <property type="match status" value="1"/>
</dbReference>
<dbReference type="InterPro" id="IPR036047">
    <property type="entry name" value="F-box-like_dom_sf"/>
</dbReference>
<dbReference type="SUPFAM" id="SSF81383">
    <property type="entry name" value="F-box domain"/>
    <property type="match status" value="1"/>
</dbReference>
<reference evidence="3" key="1">
    <citation type="journal article" date="2019" name="Nat. Commun.">
        <title>The genome of broomcorn millet.</title>
        <authorList>
            <person name="Zou C."/>
            <person name="Miki D."/>
            <person name="Li D."/>
            <person name="Tang Q."/>
            <person name="Xiao L."/>
            <person name="Rajput S."/>
            <person name="Deng P."/>
            <person name="Jia W."/>
            <person name="Huang R."/>
            <person name="Zhang M."/>
            <person name="Sun Y."/>
            <person name="Hu J."/>
            <person name="Fu X."/>
            <person name="Schnable P.S."/>
            <person name="Li F."/>
            <person name="Zhang H."/>
            <person name="Feng B."/>
            <person name="Zhu X."/>
            <person name="Liu R."/>
            <person name="Schnable J.C."/>
            <person name="Zhu J.-K."/>
            <person name="Zhang H."/>
        </authorList>
    </citation>
    <scope>NUCLEOTIDE SEQUENCE [LARGE SCALE GENOMIC DNA]</scope>
</reference>
<accession>A0A3L6T5R3</accession>
<proteinExistence type="predicted"/>
<dbReference type="InterPro" id="IPR001810">
    <property type="entry name" value="F-box_dom"/>
</dbReference>
<dbReference type="EMBL" id="PQIB02000002">
    <property type="protein sequence ID" value="RLN33625.1"/>
    <property type="molecule type" value="Genomic_DNA"/>
</dbReference>
<dbReference type="AlphaFoldDB" id="A0A3L6T5R3"/>
<dbReference type="SMART" id="SM00256">
    <property type="entry name" value="FBOX"/>
    <property type="match status" value="1"/>
</dbReference>
<evidence type="ECO:0000313" key="2">
    <source>
        <dbReference type="EMBL" id="RLN33625.1"/>
    </source>
</evidence>
<protein>
    <recommendedName>
        <fullName evidence="1">F-box domain-containing protein</fullName>
    </recommendedName>
</protein>
<evidence type="ECO:0000259" key="1">
    <source>
        <dbReference type="PROSITE" id="PS50181"/>
    </source>
</evidence>
<dbReference type="Proteomes" id="UP000275267">
    <property type="component" value="Unassembled WGS sequence"/>
</dbReference>
<dbReference type="OrthoDB" id="1631251at2759"/>
<dbReference type="PANTHER" id="PTHR31672:SF13">
    <property type="entry name" value="F-BOX PROTEIN CPR30-LIKE"/>
    <property type="match status" value="1"/>
</dbReference>
<gene>
    <name evidence="2" type="ORF">C2845_PM03G00960</name>
</gene>
<dbReference type="CDD" id="cd22157">
    <property type="entry name" value="F-box_AtFBW1-like"/>
    <property type="match status" value="1"/>
</dbReference>
<dbReference type="PROSITE" id="PS50181">
    <property type="entry name" value="FBOX"/>
    <property type="match status" value="1"/>
</dbReference>
<keyword evidence="3" id="KW-1185">Reference proteome</keyword>
<comment type="caution">
    <text evidence="2">The sequence shown here is derived from an EMBL/GenBank/DDBJ whole genome shotgun (WGS) entry which is preliminary data.</text>
</comment>
<dbReference type="STRING" id="4540.A0A3L6T5R3"/>
<feature type="domain" description="F-box" evidence="1">
    <location>
        <begin position="10"/>
        <end position="56"/>
    </location>
</feature>
<dbReference type="Pfam" id="PF00646">
    <property type="entry name" value="F-box"/>
    <property type="match status" value="1"/>
</dbReference>
<name>A0A3L6T5R3_PANMI</name>